<comment type="caution">
    <text evidence="2">The sequence shown here is derived from an EMBL/GenBank/DDBJ whole genome shotgun (WGS) entry which is preliminary data.</text>
</comment>
<evidence type="ECO:0000313" key="3">
    <source>
        <dbReference type="Proteomes" id="UP000245577"/>
    </source>
</evidence>
<keyword evidence="1" id="KW-1133">Transmembrane helix</keyword>
<gene>
    <name evidence="2" type="ORF">MBBWO_00850</name>
</gene>
<protein>
    <submittedName>
        <fullName evidence="2">Uncharacterized protein</fullName>
    </submittedName>
</protein>
<organism evidence="2 3">
    <name type="scientific">Methanobrevibacter woesei</name>
    <dbReference type="NCBI Taxonomy" id="190976"/>
    <lineage>
        <taxon>Archaea</taxon>
        <taxon>Methanobacteriati</taxon>
        <taxon>Methanobacteriota</taxon>
        <taxon>Methanomada group</taxon>
        <taxon>Methanobacteria</taxon>
        <taxon>Methanobacteriales</taxon>
        <taxon>Methanobacteriaceae</taxon>
        <taxon>Methanobrevibacter</taxon>
    </lineage>
</organism>
<dbReference type="EMBL" id="MZGU01000002">
    <property type="protein sequence ID" value="PWB86971.1"/>
    <property type="molecule type" value="Genomic_DNA"/>
</dbReference>
<keyword evidence="1" id="KW-0812">Transmembrane</keyword>
<reference evidence="2 3" key="1">
    <citation type="submission" date="2017-03" db="EMBL/GenBank/DDBJ databases">
        <title>Genome sequence of Methanobrevibacter wosei.</title>
        <authorList>
            <person name="Poehlein A."/>
            <person name="Seedorf H."/>
            <person name="Daniel R."/>
        </authorList>
    </citation>
    <scope>NUCLEOTIDE SEQUENCE [LARGE SCALE GENOMIC DNA]</scope>
    <source>
        <strain evidence="2 3">DSM 11979</strain>
    </source>
</reference>
<dbReference type="Proteomes" id="UP000245577">
    <property type="component" value="Unassembled WGS sequence"/>
</dbReference>
<dbReference type="InterPro" id="IPR043713">
    <property type="entry name" value="DUF5654"/>
</dbReference>
<keyword evidence="1" id="KW-0472">Membrane</keyword>
<evidence type="ECO:0000313" key="2">
    <source>
        <dbReference type="EMBL" id="PWB86971.1"/>
    </source>
</evidence>
<keyword evidence="3" id="KW-1185">Reference proteome</keyword>
<feature type="transmembrane region" description="Helical" evidence="1">
    <location>
        <begin position="50"/>
        <end position="72"/>
    </location>
</feature>
<name>A0A2U1S955_9EURY</name>
<proteinExistence type="predicted"/>
<dbReference type="OrthoDB" id="117061at2157"/>
<dbReference type="AlphaFoldDB" id="A0A2U1S955"/>
<feature type="transmembrane region" description="Helical" evidence="1">
    <location>
        <begin position="12"/>
        <end position="30"/>
    </location>
</feature>
<accession>A0A2U1S955</accession>
<sequence length="81" mass="8621">MADAIHKEMLRTISVLMTTAFAFVAGSAWNTAIQGLIEEFIPKGSAITSLLIYAIVVTIIAVAVTLFIGRLVGKVGIDIED</sequence>
<dbReference type="RefSeq" id="WP_116668922.1">
    <property type="nucleotide sequence ID" value="NZ_CALIUN010000002.1"/>
</dbReference>
<dbReference type="Pfam" id="PF18898">
    <property type="entry name" value="DUF5654"/>
    <property type="match status" value="1"/>
</dbReference>
<evidence type="ECO:0000256" key="1">
    <source>
        <dbReference type="SAM" id="Phobius"/>
    </source>
</evidence>